<evidence type="ECO:0000313" key="5">
    <source>
        <dbReference type="EMBL" id="KAJ8021135.1"/>
    </source>
</evidence>
<dbReference type="InterPro" id="IPR029063">
    <property type="entry name" value="SAM-dependent_MTases_sf"/>
</dbReference>
<keyword evidence="1 5" id="KW-0489">Methyltransferase</keyword>
<dbReference type="EMBL" id="JAIZAY010000022">
    <property type="protein sequence ID" value="KAJ8021135.1"/>
    <property type="molecule type" value="Genomic_DNA"/>
</dbReference>
<gene>
    <name evidence="5" type="ORF">HOLleu_40917</name>
</gene>
<sequence length="291" mass="32711">MTSTRYGAIKHDVGIFSKMEMHLTAVLKLLEQKPDCVEARNKVEEMMTLVTSLTPYQIDRSTSLSPQLDRIMTETSTLDLNTLLKEGKLVTKVDNTDLNMISFPGQVQLLQFFVRIINAKNILEVGTFTGYGAFGMAEVMAPGGKVTGIEIEPVFCDLVRKRAREYNLNVEVIQGKAIDVLKSLAKEGQQFDMIYVDCIKTEYLEYYQIIMDNNMLSPNGLIVCDNVMWSGKAITRSDSAGSALDDFTKTVVQDKRVVSEKNRMDQLEEMNEVMTAYAALLRWDSVDPAQS</sequence>
<comment type="caution">
    <text evidence="5">The sequence shown here is derived from an EMBL/GenBank/DDBJ whole genome shotgun (WGS) entry which is preliminary data.</text>
</comment>
<evidence type="ECO:0000256" key="2">
    <source>
        <dbReference type="ARBA" id="ARBA00022679"/>
    </source>
</evidence>
<dbReference type="OrthoDB" id="10251242at2759"/>
<keyword evidence="2" id="KW-0808">Transferase</keyword>
<proteinExistence type="inferred from homology"/>
<keyword evidence="3" id="KW-0949">S-adenosyl-L-methionine</keyword>
<reference evidence="5" key="1">
    <citation type="submission" date="2021-10" db="EMBL/GenBank/DDBJ databases">
        <title>Tropical sea cucumber genome reveals ecological adaptation and Cuvierian tubules defense mechanism.</title>
        <authorList>
            <person name="Chen T."/>
        </authorList>
    </citation>
    <scope>NUCLEOTIDE SEQUENCE</scope>
    <source>
        <strain evidence="5">Nanhai2018</strain>
        <tissue evidence="5">Muscle</tissue>
    </source>
</reference>
<keyword evidence="6" id="KW-1185">Reference proteome</keyword>
<dbReference type="PANTHER" id="PTHR10509:SF14">
    <property type="entry name" value="CAFFEOYL-COA O-METHYLTRANSFERASE 3-RELATED"/>
    <property type="match status" value="1"/>
</dbReference>
<dbReference type="SUPFAM" id="SSF53335">
    <property type="entry name" value="S-adenosyl-L-methionine-dependent methyltransferases"/>
    <property type="match status" value="1"/>
</dbReference>
<dbReference type="Gene3D" id="3.40.50.150">
    <property type="entry name" value="Vaccinia Virus protein VP39"/>
    <property type="match status" value="1"/>
</dbReference>
<dbReference type="CDD" id="cd02440">
    <property type="entry name" value="AdoMet_MTases"/>
    <property type="match status" value="1"/>
</dbReference>
<dbReference type="GO" id="GO:0008757">
    <property type="term" value="F:S-adenosylmethionine-dependent methyltransferase activity"/>
    <property type="evidence" value="ECO:0007669"/>
    <property type="project" value="TreeGrafter"/>
</dbReference>
<dbReference type="AlphaFoldDB" id="A0A9Q0YGQ8"/>
<evidence type="ECO:0000256" key="4">
    <source>
        <dbReference type="ARBA" id="ARBA00023453"/>
    </source>
</evidence>
<evidence type="ECO:0000256" key="3">
    <source>
        <dbReference type="ARBA" id="ARBA00022691"/>
    </source>
</evidence>
<comment type="similarity">
    <text evidence="4">Belongs to the class I-like SAM-binding methyltransferase superfamily. Cation-dependent O-methyltransferase family.</text>
</comment>
<dbReference type="GO" id="GO:0008171">
    <property type="term" value="F:O-methyltransferase activity"/>
    <property type="evidence" value="ECO:0007669"/>
    <property type="project" value="InterPro"/>
</dbReference>
<dbReference type="Proteomes" id="UP001152320">
    <property type="component" value="Chromosome 22"/>
</dbReference>
<dbReference type="PROSITE" id="PS51682">
    <property type="entry name" value="SAM_OMT_I"/>
    <property type="match status" value="1"/>
</dbReference>
<accession>A0A9Q0YGQ8</accession>
<dbReference type="InterPro" id="IPR002935">
    <property type="entry name" value="SAM_O-MeTrfase"/>
</dbReference>
<evidence type="ECO:0000256" key="1">
    <source>
        <dbReference type="ARBA" id="ARBA00022603"/>
    </source>
</evidence>
<protein>
    <submittedName>
        <fullName evidence="5">Tapetum-specific methyltransferase 1</fullName>
    </submittedName>
</protein>
<name>A0A9Q0YGQ8_HOLLE</name>
<dbReference type="InterPro" id="IPR050362">
    <property type="entry name" value="Cation-dep_OMT"/>
</dbReference>
<dbReference type="Pfam" id="PF01596">
    <property type="entry name" value="Methyltransf_3"/>
    <property type="match status" value="1"/>
</dbReference>
<dbReference type="GO" id="GO:0032259">
    <property type="term" value="P:methylation"/>
    <property type="evidence" value="ECO:0007669"/>
    <property type="project" value="UniProtKB-KW"/>
</dbReference>
<dbReference type="PANTHER" id="PTHR10509">
    <property type="entry name" value="O-METHYLTRANSFERASE-RELATED"/>
    <property type="match status" value="1"/>
</dbReference>
<evidence type="ECO:0000313" key="6">
    <source>
        <dbReference type="Proteomes" id="UP001152320"/>
    </source>
</evidence>
<organism evidence="5 6">
    <name type="scientific">Holothuria leucospilota</name>
    <name type="common">Black long sea cucumber</name>
    <name type="synonym">Mertensiothuria leucospilota</name>
    <dbReference type="NCBI Taxonomy" id="206669"/>
    <lineage>
        <taxon>Eukaryota</taxon>
        <taxon>Metazoa</taxon>
        <taxon>Echinodermata</taxon>
        <taxon>Eleutherozoa</taxon>
        <taxon>Echinozoa</taxon>
        <taxon>Holothuroidea</taxon>
        <taxon>Aspidochirotacea</taxon>
        <taxon>Aspidochirotida</taxon>
        <taxon>Holothuriidae</taxon>
        <taxon>Holothuria</taxon>
    </lineage>
</organism>